<name>A0ABV0KWF5_9CYAN</name>
<organism evidence="2 3">
    <name type="scientific">Stenomitos frigidus AS-A4</name>
    <dbReference type="NCBI Taxonomy" id="2933935"/>
    <lineage>
        <taxon>Bacteria</taxon>
        <taxon>Bacillati</taxon>
        <taxon>Cyanobacteriota</taxon>
        <taxon>Cyanophyceae</taxon>
        <taxon>Leptolyngbyales</taxon>
        <taxon>Leptolyngbyaceae</taxon>
        <taxon>Stenomitos</taxon>
    </lineage>
</organism>
<keyword evidence="3" id="KW-1185">Reference proteome</keyword>
<comment type="caution">
    <text evidence="2">The sequence shown here is derived from an EMBL/GenBank/DDBJ whole genome shotgun (WGS) entry which is preliminary data.</text>
</comment>
<dbReference type="SUPFAM" id="SSF46785">
    <property type="entry name" value="Winged helix' DNA-binding domain"/>
    <property type="match status" value="1"/>
</dbReference>
<reference evidence="2 3" key="1">
    <citation type="submission" date="2022-04" db="EMBL/GenBank/DDBJ databases">
        <title>Positive selection, recombination, and allopatry shape intraspecific diversity of widespread and dominant cyanobacteria.</title>
        <authorList>
            <person name="Wei J."/>
            <person name="Shu W."/>
            <person name="Hu C."/>
        </authorList>
    </citation>
    <scope>NUCLEOTIDE SEQUENCE [LARGE SCALE GENOMIC DNA]</scope>
    <source>
        <strain evidence="2 3">AS-A4</strain>
    </source>
</reference>
<sequence>MSRNVMGIVPSEERLARWLLLVSDSVGADTFLLTHEFISKMLGVRRAGVTIAAGALDHAGLLRYHRGCMTLVDRTGLEDFACECHGVVHEAFAAVGSER</sequence>
<dbReference type="Gene3D" id="1.10.10.10">
    <property type="entry name" value="Winged helix-like DNA-binding domain superfamily/Winged helix DNA-binding domain"/>
    <property type="match status" value="1"/>
</dbReference>
<dbReference type="EMBL" id="JAMPLM010000078">
    <property type="protein sequence ID" value="MEP1062640.1"/>
    <property type="molecule type" value="Genomic_DNA"/>
</dbReference>
<feature type="domain" description="HTH crp-type" evidence="1">
    <location>
        <begin position="13"/>
        <end position="79"/>
    </location>
</feature>
<evidence type="ECO:0000313" key="2">
    <source>
        <dbReference type="EMBL" id="MEP1062640.1"/>
    </source>
</evidence>
<accession>A0ABV0KWF5</accession>
<dbReference type="InterPro" id="IPR012318">
    <property type="entry name" value="HTH_CRP"/>
</dbReference>
<dbReference type="RefSeq" id="WP_190452619.1">
    <property type="nucleotide sequence ID" value="NZ_JAMPLM010000078.1"/>
</dbReference>
<protein>
    <submittedName>
        <fullName evidence="2">Helix-turn-helix domain-containing protein</fullName>
    </submittedName>
</protein>
<gene>
    <name evidence="2" type="ORF">NDI38_30160</name>
</gene>
<dbReference type="Pfam" id="PF13545">
    <property type="entry name" value="HTH_Crp_2"/>
    <property type="match status" value="1"/>
</dbReference>
<dbReference type="InterPro" id="IPR036390">
    <property type="entry name" value="WH_DNA-bd_sf"/>
</dbReference>
<dbReference type="Proteomes" id="UP001476950">
    <property type="component" value="Unassembled WGS sequence"/>
</dbReference>
<evidence type="ECO:0000259" key="1">
    <source>
        <dbReference type="Pfam" id="PF13545"/>
    </source>
</evidence>
<evidence type="ECO:0000313" key="3">
    <source>
        <dbReference type="Proteomes" id="UP001476950"/>
    </source>
</evidence>
<proteinExistence type="predicted"/>
<dbReference type="InterPro" id="IPR036388">
    <property type="entry name" value="WH-like_DNA-bd_sf"/>
</dbReference>